<evidence type="ECO:0000256" key="1">
    <source>
        <dbReference type="ARBA" id="ARBA00010617"/>
    </source>
</evidence>
<keyword evidence="9" id="KW-1185">Reference proteome</keyword>
<dbReference type="PROSITE" id="PS00086">
    <property type="entry name" value="CYTOCHROME_P450"/>
    <property type="match status" value="1"/>
</dbReference>
<comment type="similarity">
    <text evidence="1 7">Belongs to the cytochrome P450 family.</text>
</comment>
<evidence type="ECO:0000256" key="4">
    <source>
        <dbReference type="ARBA" id="ARBA00023002"/>
    </source>
</evidence>
<evidence type="ECO:0000256" key="6">
    <source>
        <dbReference type="ARBA" id="ARBA00023033"/>
    </source>
</evidence>
<dbReference type="InterPro" id="IPR017972">
    <property type="entry name" value="Cyt_P450_CS"/>
</dbReference>
<evidence type="ECO:0000313" key="9">
    <source>
        <dbReference type="Proteomes" id="UP000094243"/>
    </source>
</evidence>
<reference evidence="9" key="1">
    <citation type="submission" date="2016-09" db="EMBL/GenBank/DDBJ databases">
        <authorList>
            <person name="Greninger A.L."/>
            <person name="Jerome K.R."/>
            <person name="Mcnair B."/>
            <person name="Wallis C."/>
            <person name="Fang F."/>
        </authorList>
    </citation>
    <scope>NUCLEOTIDE SEQUENCE [LARGE SCALE GENOMIC DNA]</scope>
    <source>
        <strain evidence="9">M7</strain>
    </source>
</reference>
<dbReference type="InterPro" id="IPR036396">
    <property type="entry name" value="Cyt_P450_sf"/>
</dbReference>
<keyword evidence="6 7" id="KW-0503">Monooxygenase</keyword>
<keyword evidence="4 7" id="KW-0560">Oxidoreductase</keyword>
<evidence type="ECO:0000256" key="3">
    <source>
        <dbReference type="ARBA" id="ARBA00022723"/>
    </source>
</evidence>
<accession>A0A1E3S329</accession>
<dbReference type="Pfam" id="PF00067">
    <property type="entry name" value="p450"/>
    <property type="match status" value="1"/>
</dbReference>
<keyword evidence="3 7" id="KW-0479">Metal-binding</keyword>
<dbReference type="PANTHER" id="PTHR46696:SF1">
    <property type="entry name" value="CYTOCHROME P450 YJIB-RELATED"/>
    <property type="match status" value="1"/>
</dbReference>
<dbReference type="GO" id="GO:0020037">
    <property type="term" value="F:heme binding"/>
    <property type="evidence" value="ECO:0007669"/>
    <property type="project" value="InterPro"/>
</dbReference>
<dbReference type="PRINTS" id="PR00359">
    <property type="entry name" value="BP450"/>
</dbReference>
<evidence type="ECO:0000256" key="5">
    <source>
        <dbReference type="ARBA" id="ARBA00023004"/>
    </source>
</evidence>
<dbReference type="SUPFAM" id="SSF48264">
    <property type="entry name" value="Cytochrome P450"/>
    <property type="match status" value="1"/>
</dbReference>
<keyword evidence="2 7" id="KW-0349">Heme</keyword>
<dbReference type="Gene3D" id="1.10.630.10">
    <property type="entry name" value="Cytochrome P450"/>
    <property type="match status" value="1"/>
</dbReference>
<evidence type="ECO:0000256" key="2">
    <source>
        <dbReference type="ARBA" id="ARBA00022617"/>
    </source>
</evidence>
<dbReference type="AlphaFoldDB" id="A0A1E3S329"/>
<keyword evidence="5 7" id="KW-0408">Iron</keyword>
<dbReference type="OrthoDB" id="9801155at2"/>
<dbReference type="InterPro" id="IPR002397">
    <property type="entry name" value="Cyt_P450_B"/>
</dbReference>
<organism evidence="8 9">
    <name type="scientific">Mycolicibacterium holsaticum</name>
    <dbReference type="NCBI Taxonomy" id="152142"/>
    <lineage>
        <taxon>Bacteria</taxon>
        <taxon>Bacillati</taxon>
        <taxon>Actinomycetota</taxon>
        <taxon>Actinomycetes</taxon>
        <taxon>Mycobacteriales</taxon>
        <taxon>Mycobacteriaceae</taxon>
        <taxon>Mycolicibacterium</taxon>
    </lineage>
</organism>
<sequence length="395" mass="44188">MSRPRRQHRRPQLDIDLSSRESLRNPQQTYRAIREAGSVVWLPRHRVWAMGRFADVRSTLKDDQRYSSSNISLNPILNPLARQGTLASDGEAHTRRRKVLMHSLAAKALVDAEPIIDRTADAVVEDLLTRPSFDGVKDFAARLPVSVVADLVGIPVTSDQLLRWGRDIFDSNAGIRNVRGWKTSLRSFSVFVYTARLRRSQMQSNGWAASVLDAADRGEIGPIEARNLIMDFAIPSLDTTLLATAEMLWSLGRQPEAWQALRRQPELVPAAVMESVRLASPVRFFVRTVTEDHDIDGVALHAGDRIATIFASANMDDAQFPEPERFSLERRGSHVGWGFGAHACVGMHLSRIEMTALLRAMLPRVEHIEVSGAQRLLNNGLQGHSRFRAAFRPVS</sequence>
<dbReference type="Proteomes" id="UP000094243">
    <property type="component" value="Unassembled WGS sequence"/>
</dbReference>
<comment type="caution">
    <text evidence="8">The sequence shown here is derived from an EMBL/GenBank/DDBJ whole genome shotgun (WGS) entry which is preliminary data.</text>
</comment>
<dbReference type="InterPro" id="IPR001128">
    <property type="entry name" value="Cyt_P450"/>
</dbReference>
<dbReference type="PANTHER" id="PTHR46696">
    <property type="entry name" value="P450, PUTATIVE (EUROFUNG)-RELATED"/>
    <property type="match status" value="1"/>
</dbReference>
<proteinExistence type="inferred from homology"/>
<dbReference type="GO" id="GO:0005506">
    <property type="term" value="F:iron ion binding"/>
    <property type="evidence" value="ECO:0007669"/>
    <property type="project" value="InterPro"/>
</dbReference>
<name>A0A1E3S329_9MYCO</name>
<evidence type="ECO:0000313" key="8">
    <source>
        <dbReference type="EMBL" id="ODQ96576.1"/>
    </source>
</evidence>
<protein>
    <submittedName>
        <fullName evidence="8">Cytochrome</fullName>
    </submittedName>
</protein>
<dbReference type="EMBL" id="MIGZ01000002">
    <property type="protein sequence ID" value="ODQ96576.1"/>
    <property type="molecule type" value="Genomic_DNA"/>
</dbReference>
<dbReference type="GO" id="GO:0016705">
    <property type="term" value="F:oxidoreductase activity, acting on paired donors, with incorporation or reduction of molecular oxygen"/>
    <property type="evidence" value="ECO:0007669"/>
    <property type="project" value="InterPro"/>
</dbReference>
<gene>
    <name evidence="8" type="ORF">BHQ17_00525</name>
</gene>
<evidence type="ECO:0000256" key="7">
    <source>
        <dbReference type="RuleBase" id="RU000461"/>
    </source>
</evidence>
<dbReference type="GO" id="GO:0004497">
    <property type="term" value="F:monooxygenase activity"/>
    <property type="evidence" value="ECO:0007669"/>
    <property type="project" value="UniProtKB-KW"/>
</dbReference>